<dbReference type="WBParaSite" id="SMUV_0000516901-mRNA-1">
    <property type="protein sequence ID" value="SMUV_0000516901-mRNA-1"/>
    <property type="gene ID" value="SMUV_0000516901"/>
</dbReference>
<dbReference type="InterPro" id="IPR038499">
    <property type="entry name" value="BRO1_sf"/>
</dbReference>
<reference evidence="5" key="1">
    <citation type="submission" date="2017-02" db="UniProtKB">
        <authorList>
            <consortium name="WormBaseParasite"/>
        </authorList>
    </citation>
    <scope>IDENTIFICATION</scope>
</reference>
<evidence type="ECO:0000256" key="2">
    <source>
        <dbReference type="SAM" id="MobiDB-lite"/>
    </source>
</evidence>
<name>A0A0N5AKY0_9BILA</name>
<evidence type="ECO:0000313" key="5">
    <source>
        <dbReference type="WBParaSite" id="SMUV_0000516901-mRNA-1"/>
    </source>
</evidence>
<dbReference type="Proteomes" id="UP000046393">
    <property type="component" value="Unplaced"/>
</dbReference>
<dbReference type="AlphaFoldDB" id="A0A0N5AKY0"/>
<dbReference type="Pfam" id="PF03097">
    <property type="entry name" value="BRO1"/>
    <property type="match status" value="1"/>
</dbReference>
<evidence type="ECO:0000259" key="3">
    <source>
        <dbReference type="PROSITE" id="PS51180"/>
    </source>
</evidence>
<dbReference type="STRING" id="451379.A0A0N5AKY0"/>
<dbReference type="PANTHER" id="PTHR23032:SF13">
    <property type="entry name" value="BRO1 DOMAIN-CONTAINING PROTEIN BROX"/>
    <property type="match status" value="1"/>
</dbReference>
<comment type="similarity">
    <text evidence="1">Belongs to the BROX family.</text>
</comment>
<proteinExistence type="inferred from homology"/>
<keyword evidence="4" id="KW-1185">Reference proteome</keyword>
<evidence type="ECO:0000313" key="4">
    <source>
        <dbReference type="Proteomes" id="UP000046393"/>
    </source>
</evidence>
<sequence length="420" mass="46916">MAHWFHRNPIKATENVSFDLKGVLTSPTSHKICNELRSRRERLLDYFKDASSDMADVEDEFKRYLSAFSGFLIPIDSQNGEDIGSKLAPVVSFKWTQSMLGNAAFKVSDSWFEAINMCVNMALWLTKSAAWTAGKDEVYEGDAKRVHTALRRAAGIFIFVQDNKDKITGLTSVSGSDFDPAVISAYICQCKAEAQEVTVARAIELKHSASLISALANETSSIFSKADCALDKLDKNIFGKWRWYLQLKAQVYLAYAYAFLGESLLSEDKCGDAVRACREGLSCLEVAKNFSSLYLKTQGPGIAAKPATHLFFRRVEPLLKRHLEKAERENGFIYHQKVPTDCPSLDRKAAFGLAQPETFSLPSPSSDWTVSSYASFDLSKARMPDFSKMKKCSKDLPSVQEKKVYQTDKDQNNRSGCVIS</sequence>
<protein>
    <submittedName>
        <fullName evidence="5">BRO1 domain-containing protein</fullName>
    </submittedName>
</protein>
<dbReference type="SMART" id="SM01041">
    <property type="entry name" value="BRO1"/>
    <property type="match status" value="1"/>
</dbReference>
<accession>A0A0N5AKY0</accession>
<organism evidence="4 5">
    <name type="scientific">Syphacia muris</name>
    <dbReference type="NCBI Taxonomy" id="451379"/>
    <lineage>
        <taxon>Eukaryota</taxon>
        <taxon>Metazoa</taxon>
        <taxon>Ecdysozoa</taxon>
        <taxon>Nematoda</taxon>
        <taxon>Chromadorea</taxon>
        <taxon>Rhabditida</taxon>
        <taxon>Spirurina</taxon>
        <taxon>Oxyuridomorpha</taxon>
        <taxon>Oxyuroidea</taxon>
        <taxon>Oxyuridae</taxon>
        <taxon>Syphacia</taxon>
    </lineage>
</organism>
<feature type="compositionally biased region" description="Basic and acidic residues" evidence="2">
    <location>
        <begin position="400"/>
        <end position="412"/>
    </location>
</feature>
<evidence type="ECO:0000256" key="1">
    <source>
        <dbReference type="ARBA" id="ARBA00008901"/>
    </source>
</evidence>
<dbReference type="InterPro" id="IPR038898">
    <property type="entry name" value="BROX"/>
</dbReference>
<feature type="region of interest" description="Disordered" evidence="2">
    <location>
        <begin position="400"/>
        <end position="420"/>
    </location>
</feature>
<dbReference type="Gene3D" id="1.25.40.280">
    <property type="entry name" value="alix/aip1 like domains"/>
    <property type="match status" value="1"/>
</dbReference>
<dbReference type="InterPro" id="IPR004328">
    <property type="entry name" value="BRO1_dom"/>
</dbReference>
<dbReference type="PANTHER" id="PTHR23032">
    <property type="entry name" value="BRO1 DOMAIN-CONTAINING PROTEIN BROX"/>
    <property type="match status" value="1"/>
</dbReference>
<dbReference type="PROSITE" id="PS51180">
    <property type="entry name" value="BRO1"/>
    <property type="match status" value="1"/>
</dbReference>
<feature type="domain" description="BRO1" evidence="3">
    <location>
        <begin position="1"/>
        <end position="420"/>
    </location>
</feature>